<comment type="caution">
    <text evidence="1">The sequence shown here is derived from an EMBL/GenBank/DDBJ whole genome shotgun (WGS) entry which is preliminary data.</text>
</comment>
<protein>
    <submittedName>
        <fullName evidence="1">Uncharacterized protein</fullName>
    </submittedName>
</protein>
<organism evidence="1 2">
    <name type="scientific">Vermiconidia calcicola</name>
    <dbReference type="NCBI Taxonomy" id="1690605"/>
    <lineage>
        <taxon>Eukaryota</taxon>
        <taxon>Fungi</taxon>
        <taxon>Dikarya</taxon>
        <taxon>Ascomycota</taxon>
        <taxon>Pezizomycotina</taxon>
        <taxon>Dothideomycetes</taxon>
        <taxon>Dothideomycetidae</taxon>
        <taxon>Mycosphaerellales</taxon>
        <taxon>Extremaceae</taxon>
        <taxon>Vermiconidia</taxon>
    </lineage>
</organism>
<reference evidence="1" key="1">
    <citation type="submission" date="2023-07" db="EMBL/GenBank/DDBJ databases">
        <title>Black Yeasts Isolated from many extreme environments.</title>
        <authorList>
            <person name="Coleine C."/>
            <person name="Stajich J.E."/>
            <person name="Selbmann L."/>
        </authorList>
    </citation>
    <scope>NUCLEOTIDE SEQUENCE</scope>
    <source>
        <strain evidence="1">CCFEE 5714</strain>
    </source>
</reference>
<evidence type="ECO:0000313" key="1">
    <source>
        <dbReference type="EMBL" id="KAK3709857.1"/>
    </source>
</evidence>
<accession>A0ACC3N4F7</accession>
<dbReference type="Proteomes" id="UP001281147">
    <property type="component" value="Unassembled WGS sequence"/>
</dbReference>
<keyword evidence="2" id="KW-1185">Reference proteome</keyword>
<dbReference type="EMBL" id="JAUTXU010000089">
    <property type="protein sequence ID" value="KAK3709857.1"/>
    <property type="molecule type" value="Genomic_DNA"/>
</dbReference>
<sequence>MADMTSLASISTPTSGMKRSRDDVDGEGGEFDGWSRFEKKARPTSGDSGASWPQDSVLNTPTAMTSQYTYQKPKYDSDDQSSMMSEPGSPQDISMSTDDDEDSMIDDNTILFSQSPEDTLPSSTASRFKTRNSSSSSSPWQTRLQQRANRVPTPIVPPNRPNVRPLQQQQGPRHHIRQRHPQENANIALSSSDGHLDVPSPIDEDEVPTPPSAAEAAGSQLSMLTVNDMEIEIEPTPPEHDRLPSISIDTSANLPMPMSNADDLDQMDSSDTTVREPRLMVRKQRQRSDALSSGQGSPSPSPMRCADSGGRNPRGFSMGFRADCEKCLMRVPGHMNHFVG</sequence>
<evidence type="ECO:0000313" key="2">
    <source>
        <dbReference type="Proteomes" id="UP001281147"/>
    </source>
</evidence>
<proteinExistence type="predicted"/>
<gene>
    <name evidence="1" type="ORF">LTR37_010687</name>
</gene>
<name>A0ACC3N4F7_9PEZI</name>